<dbReference type="AlphaFoldDB" id="A0A348AHL0"/>
<dbReference type="GO" id="GO:0003700">
    <property type="term" value="F:DNA-binding transcription factor activity"/>
    <property type="evidence" value="ECO:0007669"/>
    <property type="project" value="InterPro"/>
</dbReference>
<dbReference type="PROSITE" id="PS50931">
    <property type="entry name" value="HTH_LYSR"/>
    <property type="match status" value="1"/>
</dbReference>
<accession>A0A348AHL0</accession>
<dbReference type="Gene3D" id="3.40.190.290">
    <property type="match status" value="1"/>
</dbReference>
<organism evidence="6 7">
    <name type="scientific">Methylomusa anaerophila</name>
    <dbReference type="NCBI Taxonomy" id="1930071"/>
    <lineage>
        <taxon>Bacteria</taxon>
        <taxon>Bacillati</taxon>
        <taxon>Bacillota</taxon>
        <taxon>Negativicutes</taxon>
        <taxon>Selenomonadales</taxon>
        <taxon>Sporomusaceae</taxon>
        <taxon>Methylomusa</taxon>
    </lineage>
</organism>
<evidence type="ECO:0000313" key="6">
    <source>
        <dbReference type="EMBL" id="BBB90558.1"/>
    </source>
</evidence>
<gene>
    <name evidence="6" type="primary">yofA</name>
    <name evidence="6" type="ORF">MAMMFC1_01212</name>
</gene>
<dbReference type="KEGG" id="mana:MAMMFC1_01212"/>
<dbReference type="InterPro" id="IPR036388">
    <property type="entry name" value="WH-like_DNA-bd_sf"/>
</dbReference>
<dbReference type="Gene3D" id="1.10.10.10">
    <property type="entry name" value="Winged helix-like DNA-binding domain superfamily/Winged helix DNA-binding domain"/>
    <property type="match status" value="1"/>
</dbReference>
<reference evidence="6 7" key="1">
    <citation type="journal article" date="2018" name="Int. J. Syst. Evol. Microbiol.">
        <title>Methylomusa anaerophila gen. nov., sp. nov., an anaerobic methanol-utilizing bacterium isolated from a microbial fuel cell.</title>
        <authorList>
            <person name="Amano N."/>
            <person name="Yamamuro A."/>
            <person name="Miyahara M."/>
            <person name="Kouzuma A."/>
            <person name="Abe T."/>
            <person name="Watanabe K."/>
        </authorList>
    </citation>
    <scope>NUCLEOTIDE SEQUENCE [LARGE SCALE GENOMIC DNA]</scope>
    <source>
        <strain evidence="6 7">MMFC1</strain>
    </source>
</reference>
<sequence length="304" mass="34394">MELRQLKTFVMIVRLRSFTKASDVLNYAQSTVTSQIQSLEEELGTLLFERIGRQVQLTKDGESLLLYAEQIVKLADAAKDVLTTSSHPQGTLRIGTPESFCLNRLPELIKDYRWRYPEVEIKLSFGICCDFLKSVRNNNVDLAFFYDEILEDSDLVVHVLYDEPVLILASPQHPLVQKKRITFQDLNGQSLILTESGCRYRARFEKAMSNAKVQPCTTLEISSVEVQKRFTMDNQGLAVLSKTAVDNELAQGLLTALPWAGPSFDVKVQLVYHKDKWLSPALKAFIDLACCTLGNKPRLLRSGF</sequence>
<dbReference type="RefSeq" id="WP_158618663.1">
    <property type="nucleotide sequence ID" value="NZ_AP018449.1"/>
</dbReference>
<dbReference type="FunFam" id="1.10.10.10:FF:000001">
    <property type="entry name" value="LysR family transcriptional regulator"/>
    <property type="match status" value="1"/>
</dbReference>
<dbReference type="PANTHER" id="PTHR30126">
    <property type="entry name" value="HTH-TYPE TRANSCRIPTIONAL REGULATOR"/>
    <property type="match status" value="1"/>
</dbReference>
<dbReference type="Pfam" id="PF03466">
    <property type="entry name" value="LysR_substrate"/>
    <property type="match status" value="1"/>
</dbReference>
<evidence type="ECO:0000256" key="2">
    <source>
        <dbReference type="ARBA" id="ARBA00023015"/>
    </source>
</evidence>
<dbReference type="InterPro" id="IPR000847">
    <property type="entry name" value="LysR_HTH_N"/>
</dbReference>
<protein>
    <submittedName>
        <fullName evidence="6">HTH-type transcriptional regulator YofA</fullName>
    </submittedName>
</protein>
<proteinExistence type="inferred from homology"/>
<dbReference type="InterPro" id="IPR036390">
    <property type="entry name" value="WH_DNA-bd_sf"/>
</dbReference>
<dbReference type="EMBL" id="AP018449">
    <property type="protein sequence ID" value="BBB90558.1"/>
    <property type="molecule type" value="Genomic_DNA"/>
</dbReference>
<dbReference type="GO" id="GO:0000976">
    <property type="term" value="F:transcription cis-regulatory region binding"/>
    <property type="evidence" value="ECO:0007669"/>
    <property type="project" value="TreeGrafter"/>
</dbReference>
<evidence type="ECO:0000256" key="1">
    <source>
        <dbReference type="ARBA" id="ARBA00009437"/>
    </source>
</evidence>
<dbReference type="PANTHER" id="PTHR30126:SF100">
    <property type="entry name" value="LYSR-FAMILY TRANSCRIPTIONAL REGULATOR"/>
    <property type="match status" value="1"/>
</dbReference>
<dbReference type="Proteomes" id="UP000276437">
    <property type="component" value="Chromosome"/>
</dbReference>
<dbReference type="PRINTS" id="PR00039">
    <property type="entry name" value="HTHLYSR"/>
</dbReference>
<feature type="domain" description="HTH lysR-type" evidence="5">
    <location>
        <begin position="1"/>
        <end position="58"/>
    </location>
</feature>
<dbReference type="SUPFAM" id="SSF46785">
    <property type="entry name" value="Winged helix' DNA-binding domain"/>
    <property type="match status" value="1"/>
</dbReference>
<evidence type="ECO:0000313" key="7">
    <source>
        <dbReference type="Proteomes" id="UP000276437"/>
    </source>
</evidence>
<comment type="similarity">
    <text evidence="1">Belongs to the LysR transcriptional regulatory family.</text>
</comment>
<dbReference type="CDD" id="cd05466">
    <property type="entry name" value="PBP2_LTTR_substrate"/>
    <property type="match status" value="1"/>
</dbReference>
<dbReference type="Pfam" id="PF00126">
    <property type="entry name" value="HTH_1"/>
    <property type="match status" value="1"/>
</dbReference>
<dbReference type="InterPro" id="IPR005119">
    <property type="entry name" value="LysR_subst-bd"/>
</dbReference>
<keyword evidence="3" id="KW-0238">DNA-binding</keyword>
<evidence type="ECO:0000256" key="4">
    <source>
        <dbReference type="ARBA" id="ARBA00023163"/>
    </source>
</evidence>
<keyword evidence="4" id="KW-0804">Transcription</keyword>
<dbReference type="SUPFAM" id="SSF53850">
    <property type="entry name" value="Periplasmic binding protein-like II"/>
    <property type="match status" value="1"/>
</dbReference>
<evidence type="ECO:0000259" key="5">
    <source>
        <dbReference type="PROSITE" id="PS50931"/>
    </source>
</evidence>
<dbReference type="OrthoDB" id="1624015at2"/>
<name>A0A348AHL0_9FIRM</name>
<keyword evidence="2" id="KW-0805">Transcription regulation</keyword>
<evidence type="ECO:0000256" key="3">
    <source>
        <dbReference type="ARBA" id="ARBA00023125"/>
    </source>
</evidence>
<keyword evidence="7" id="KW-1185">Reference proteome</keyword>